<dbReference type="PROSITE" id="PS50176">
    <property type="entry name" value="ARM_REPEAT"/>
    <property type="match status" value="5"/>
</dbReference>
<evidence type="ECO:0000256" key="3">
    <source>
        <dbReference type="SAM" id="MobiDB-lite"/>
    </source>
</evidence>
<organism evidence="5 6">
    <name type="scientific">Pycnococcus provasolii</name>
    <dbReference type="NCBI Taxonomy" id="41880"/>
    <lineage>
        <taxon>Eukaryota</taxon>
        <taxon>Viridiplantae</taxon>
        <taxon>Chlorophyta</taxon>
        <taxon>Pseudoscourfieldiophyceae</taxon>
        <taxon>Pseudoscourfieldiales</taxon>
        <taxon>Pycnococcaceae</taxon>
        <taxon>Pycnococcus</taxon>
    </lineage>
</organism>
<feature type="domain" description="BTB" evidence="4">
    <location>
        <begin position="823"/>
        <end position="892"/>
    </location>
</feature>
<feature type="repeat" description="ARM" evidence="2">
    <location>
        <begin position="467"/>
        <end position="509"/>
    </location>
</feature>
<dbReference type="EMBL" id="BNJQ01000005">
    <property type="protein sequence ID" value="GHP03291.1"/>
    <property type="molecule type" value="Genomic_DNA"/>
</dbReference>
<feature type="region of interest" description="Disordered" evidence="3">
    <location>
        <begin position="194"/>
        <end position="257"/>
    </location>
</feature>
<evidence type="ECO:0000256" key="2">
    <source>
        <dbReference type="PROSITE-ProRule" id="PRU00259"/>
    </source>
</evidence>
<comment type="caution">
    <text evidence="5">The sequence shown here is derived from an EMBL/GenBank/DDBJ whole genome shotgun (WGS) entry which is preliminary data.</text>
</comment>
<keyword evidence="6" id="KW-1185">Reference proteome</keyword>
<dbReference type="Pfam" id="PF00514">
    <property type="entry name" value="Arm"/>
    <property type="match status" value="2"/>
</dbReference>
<dbReference type="SUPFAM" id="SSF48371">
    <property type="entry name" value="ARM repeat"/>
    <property type="match status" value="1"/>
</dbReference>
<comment type="pathway">
    <text evidence="1">Protein modification; protein ubiquitination.</text>
</comment>
<sequence>MNEENAATSVVCKCEEEVDGSKTVAAMSVDKWLVIGFVRANARRELWVSIVKMTGAYFYASVTWGYRFSDLHVSRISEALNHRQRIHSPEIISIQQQKKYSQVLLAELRASARALAEIVKADDAIDSAVAAGAIEGLVPLLALGAGAEDVEREACFALSLLAVNKQDHQKRIVSAGALTGLVALLQRCAGAVCGDDDSSPNSVPMDYYPDLDPDDLDSPGSPSSDYDNTITTTTTTATRRRSSKSRSKQSRSSSPLFSLARRAADAVTNLAHENTAIKSRVKHDGGIPPLVKLLTSTDAKVQRAAAAALRTLAFKNDENKNQIVECGALPTLVLMLRSEDPGIHYEAVGVVGNLVHSSHHIKKRVLDEGALQPVISLLSSECTESQREAALLLGQFAATQVNNNAAAADGPNTSTADYKARIGQRGAVRPLINMLQAHDHQLREMAAFALGRLAQNADNQAGIVHTGGLAPLLSLLASPNGSLQHNAAFALYGLADNKDNVADIVREGGVCALAEGELALQASKDCVEKTMKRLQEKVAQEPSVLEQIVLLLRSNRKDRQARAASALATIAPVESLPRIFTSCAAAAAVALTQSANPPNSAGRNQPMSGPPTPGQSAVVIASKLTGDRRHDAAMAIMRVVEKAKRYILEAREKETAAASARERRQSAANQQQTDPDTTTDPDNTTTASPTAPVPASTAPSNSNHVEAADNNNINNTVAPPTTADPANAAAAAAAAFGASPQQQQQQQTPPPPPPSQQQQPPTSPSPAHNNNNNNNNSSSKTSAVANMTTEQLDAIDLLDASSTSDSNPQVYLSEAHVNDQTFSDVTFLVEGRPFYAHRVALSASSSAFSSMFKSGFRESDGRSGAITIPNISYEIFELMMRCVYTGRATIADEHAPALLKAADQYLLEGLKLQCERELAEKLSMSCLFDMYQLSILYNAPLLQRRVALFSLRHFDALEQRLQSCATATKVTTTTVRTRGPTAEALVESEVEAAATADFDDDASGHSLDASDDDSSLTMLRHHPSVCHAHLAPLAAFLSRIVPVACEAAHGYLRLLRSTRIDG</sequence>
<accession>A0A830HCH7</accession>
<dbReference type="Proteomes" id="UP000660262">
    <property type="component" value="Unassembled WGS sequence"/>
</dbReference>
<feature type="compositionally biased region" description="Basic and acidic residues" evidence="3">
    <location>
        <begin position="656"/>
        <end position="665"/>
    </location>
</feature>
<feature type="repeat" description="ARM" evidence="2">
    <location>
        <begin position="285"/>
        <end position="327"/>
    </location>
</feature>
<dbReference type="InterPro" id="IPR011333">
    <property type="entry name" value="SKP1/BTB/POZ_sf"/>
</dbReference>
<name>A0A830HCH7_9CHLO</name>
<dbReference type="InterPro" id="IPR016024">
    <property type="entry name" value="ARM-type_fold"/>
</dbReference>
<dbReference type="Gene3D" id="1.25.10.10">
    <property type="entry name" value="Leucine-rich Repeat Variant"/>
    <property type="match status" value="3"/>
</dbReference>
<feature type="repeat" description="ARM" evidence="2">
    <location>
        <begin position="426"/>
        <end position="468"/>
    </location>
</feature>
<dbReference type="OrthoDB" id="29145at2759"/>
<evidence type="ECO:0000313" key="5">
    <source>
        <dbReference type="EMBL" id="GHP03291.1"/>
    </source>
</evidence>
<gene>
    <name evidence="5" type="ORF">PPROV_000204600</name>
</gene>
<dbReference type="Pfam" id="PF00651">
    <property type="entry name" value="BTB"/>
    <property type="match status" value="1"/>
</dbReference>
<feature type="region of interest" description="Disordered" evidence="3">
    <location>
        <begin position="656"/>
        <end position="782"/>
    </location>
</feature>
<dbReference type="AlphaFoldDB" id="A0A830HCH7"/>
<feature type="compositionally biased region" description="Low complexity" evidence="3">
    <location>
        <begin position="666"/>
        <end position="703"/>
    </location>
</feature>
<feature type="region of interest" description="Disordered" evidence="3">
    <location>
        <begin position="596"/>
        <end position="616"/>
    </location>
</feature>
<evidence type="ECO:0000256" key="1">
    <source>
        <dbReference type="ARBA" id="ARBA00004906"/>
    </source>
</evidence>
<feature type="compositionally biased region" description="Low complexity" evidence="3">
    <location>
        <begin position="756"/>
        <end position="779"/>
    </location>
</feature>
<feature type="compositionally biased region" description="Low complexity" evidence="3">
    <location>
        <begin position="218"/>
        <end position="237"/>
    </location>
</feature>
<dbReference type="InterPro" id="IPR000225">
    <property type="entry name" value="Armadillo"/>
</dbReference>
<feature type="repeat" description="ARM" evidence="2">
    <location>
        <begin position="327"/>
        <end position="369"/>
    </location>
</feature>
<dbReference type="SMART" id="SM00225">
    <property type="entry name" value="BTB"/>
    <property type="match status" value="1"/>
</dbReference>
<dbReference type="PROSITE" id="PS50097">
    <property type="entry name" value="BTB"/>
    <property type="match status" value="1"/>
</dbReference>
<reference evidence="5" key="1">
    <citation type="submission" date="2020-10" db="EMBL/GenBank/DDBJ databases">
        <title>Unveiling of a novel bifunctional photoreceptor, Dualchrome1, isolated from a cosmopolitan green alga.</title>
        <authorList>
            <person name="Suzuki S."/>
            <person name="Kawachi M."/>
        </authorList>
    </citation>
    <scope>NUCLEOTIDE SEQUENCE</scope>
    <source>
        <strain evidence="5">NIES 2893</strain>
    </source>
</reference>
<feature type="compositionally biased region" description="Polar residues" evidence="3">
    <location>
        <begin position="596"/>
        <end position="607"/>
    </location>
</feature>
<feature type="compositionally biased region" description="Low complexity" evidence="3">
    <location>
        <begin position="718"/>
        <end position="747"/>
    </location>
</feature>
<dbReference type="InterPro" id="IPR044282">
    <property type="entry name" value="ABAP1/ARIA"/>
</dbReference>
<evidence type="ECO:0000313" key="6">
    <source>
        <dbReference type="Proteomes" id="UP000660262"/>
    </source>
</evidence>
<feature type="compositionally biased region" description="Basic residues" evidence="3">
    <location>
        <begin position="238"/>
        <end position="249"/>
    </location>
</feature>
<dbReference type="Gene3D" id="3.30.710.10">
    <property type="entry name" value="Potassium Channel Kv1.1, Chain A"/>
    <property type="match status" value="1"/>
</dbReference>
<evidence type="ECO:0000259" key="4">
    <source>
        <dbReference type="PROSITE" id="PS50097"/>
    </source>
</evidence>
<proteinExistence type="predicted"/>
<dbReference type="SUPFAM" id="SSF54695">
    <property type="entry name" value="POZ domain"/>
    <property type="match status" value="1"/>
</dbReference>
<dbReference type="InterPro" id="IPR000210">
    <property type="entry name" value="BTB/POZ_dom"/>
</dbReference>
<dbReference type="InterPro" id="IPR011989">
    <property type="entry name" value="ARM-like"/>
</dbReference>
<dbReference type="SMART" id="SM00185">
    <property type="entry name" value="ARM"/>
    <property type="match status" value="8"/>
</dbReference>
<feature type="repeat" description="ARM" evidence="2">
    <location>
        <begin position="132"/>
        <end position="176"/>
    </location>
</feature>
<dbReference type="PANTHER" id="PTHR46710">
    <property type="entry name" value="ARM REPEAT PROTEIN INTERACTING WITH ABF2"/>
    <property type="match status" value="1"/>
</dbReference>
<protein>
    <recommendedName>
        <fullName evidence="4">BTB domain-containing protein</fullName>
    </recommendedName>
</protein>
<dbReference type="PANTHER" id="PTHR46710:SF1">
    <property type="entry name" value="ARM REPEAT PROTEIN INTERACTING WITH ABF2"/>
    <property type="match status" value="1"/>
</dbReference>